<keyword evidence="1" id="KW-1133">Transmembrane helix</keyword>
<gene>
    <name evidence="2" type="ORF">E2562_002328</name>
</gene>
<evidence type="ECO:0000313" key="3">
    <source>
        <dbReference type="Proteomes" id="UP000479710"/>
    </source>
</evidence>
<sequence>MYYIAADDDNADKKVSHPKDSEINLVRSLNIFYGIVLGQGILYILACLLEVFSFIPRRSLIRRAGFRVLAAKKISFVNFALDSLNSSDSSSRKKLYGVKVLHIFLTKESFRAETIQKLTASTQTMASLFSMLGWTSNGDKDIRLFTAKVIAELAGSLQVVPISGAMQLVTSLLDNPNHQPKISDSQDTPILNYWKQVAMYCLIPVDEPSDSNEQNSRIVRCWKWMTKCWSIPEEEPSKDQDFLPVQGLIILERLASFDSENCMEISRSTSLISKDGGSTVNGREDTLKG</sequence>
<dbReference type="Proteomes" id="UP000479710">
    <property type="component" value="Unassembled WGS sequence"/>
</dbReference>
<feature type="transmembrane region" description="Helical" evidence="1">
    <location>
        <begin position="31"/>
        <end position="55"/>
    </location>
</feature>
<reference evidence="2 3" key="1">
    <citation type="submission" date="2019-11" db="EMBL/GenBank/DDBJ databases">
        <title>Whole genome sequence of Oryza granulata.</title>
        <authorList>
            <person name="Li W."/>
        </authorList>
    </citation>
    <scope>NUCLEOTIDE SEQUENCE [LARGE SCALE GENOMIC DNA]</scope>
    <source>
        <strain evidence="3">cv. Menghai</strain>
        <tissue evidence="2">Leaf</tissue>
    </source>
</reference>
<evidence type="ECO:0000313" key="2">
    <source>
        <dbReference type="EMBL" id="KAF0887611.1"/>
    </source>
</evidence>
<dbReference type="EMBL" id="SPHZ02000012">
    <property type="protein sequence ID" value="KAF0887611.1"/>
    <property type="molecule type" value="Genomic_DNA"/>
</dbReference>
<keyword evidence="1" id="KW-0472">Membrane</keyword>
<comment type="caution">
    <text evidence="2">The sequence shown here is derived from an EMBL/GenBank/DDBJ whole genome shotgun (WGS) entry which is preliminary data.</text>
</comment>
<name>A0A6G1BIJ8_9ORYZ</name>
<protein>
    <submittedName>
        <fullName evidence="2">Uncharacterized protein</fullName>
    </submittedName>
</protein>
<dbReference type="OrthoDB" id="689335at2759"/>
<evidence type="ECO:0000256" key="1">
    <source>
        <dbReference type="SAM" id="Phobius"/>
    </source>
</evidence>
<organism evidence="2 3">
    <name type="scientific">Oryza meyeriana var. granulata</name>
    <dbReference type="NCBI Taxonomy" id="110450"/>
    <lineage>
        <taxon>Eukaryota</taxon>
        <taxon>Viridiplantae</taxon>
        <taxon>Streptophyta</taxon>
        <taxon>Embryophyta</taxon>
        <taxon>Tracheophyta</taxon>
        <taxon>Spermatophyta</taxon>
        <taxon>Magnoliopsida</taxon>
        <taxon>Liliopsida</taxon>
        <taxon>Poales</taxon>
        <taxon>Poaceae</taxon>
        <taxon>BOP clade</taxon>
        <taxon>Oryzoideae</taxon>
        <taxon>Oryzeae</taxon>
        <taxon>Oryzinae</taxon>
        <taxon>Oryza</taxon>
        <taxon>Oryza meyeriana</taxon>
    </lineage>
</organism>
<dbReference type="PANTHER" id="PTHR33115:SF73">
    <property type="entry name" value="OS07G0649300 PROTEIN"/>
    <property type="match status" value="1"/>
</dbReference>
<keyword evidence="1" id="KW-0812">Transmembrane</keyword>
<dbReference type="AlphaFoldDB" id="A0A6G1BIJ8"/>
<keyword evidence="3" id="KW-1185">Reference proteome</keyword>
<dbReference type="PANTHER" id="PTHR33115">
    <property type="entry name" value="ARM REPEAT SUPERFAMILY PROTEIN"/>
    <property type="match status" value="1"/>
</dbReference>
<accession>A0A6G1BIJ8</accession>
<proteinExistence type="predicted"/>